<keyword evidence="4" id="KW-0479">Metal-binding</keyword>
<comment type="similarity">
    <text evidence="2">Belongs to the cytochrome P450 family.</text>
</comment>
<evidence type="ECO:0000313" key="9">
    <source>
        <dbReference type="Proteomes" id="UP001390339"/>
    </source>
</evidence>
<organism evidence="8 9">
    <name type="scientific">Apiospora arundinis</name>
    <dbReference type="NCBI Taxonomy" id="335852"/>
    <lineage>
        <taxon>Eukaryota</taxon>
        <taxon>Fungi</taxon>
        <taxon>Dikarya</taxon>
        <taxon>Ascomycota</taxon>
        <taxon>Pezizomycotina</taxon>
        <taxon>Sordariomycetes</taxon>
        <taxon>Xylariomycetidae</taxon>
        <taxon>Amphisphaeriales</taxon>
        <taxon>Apiosporaceae</taxon>
        <taxon>Apiospora</taxon>
    </lineage>
</organism>
<evidence type="ECO:0000256" key="2">
    <source>
        <dbReference type="ARBA" id="ARBA00010617"/>
    </source>
</evidence>
<dbReference type="PANTHER" id="PTHR24305:SF226">
    <property type="entry name" value="CYTOCHROME P450 MONOOXYGENASE"/>
    <property type="match status" value="1"/>
</dbReference>
<comment type="caution">
    <text evidence="8">The sequence shown here is derived from an EMBL/GenBank/DDBJ whole genome shotgun (WGS) entry which is preliminary data.</text>
</comment>
<keyword evidence="5" id="KW-0408">Iron</keyword>
<keyword evidence="7" id="KW-1133">Transmembrane helix</keyword>
<evidence type="ECO:0000256" key="7">
    <source>
        <dbReference type="SAM" id="Phobius"/>
    </source>
</evidence>
<comment type="cofactor">
    <cofactor evidence="1">
        <name>heme</name>
        <dbReference type="ChEBI" id="CHEBI:30413"/>
    </cofactor>
</comment>
<evidence type="ECO:0000313" key="8">
    <source>
        <dbReference type="EMBL" id="KAK8863397.1"/>
    </source>
</evidence>
<dbReference type="InterPro" id="IPR002403">
    <property type="entry name" value="Cyt_P450_E_grp-IV"/>
</dbReference>
<keyword evidence="7" id="KW-0472">Membrane</keyword>
<dbReference type="InterPro" id="IPR050121">
    <property type="entry name" value="Cytochrome_P450_monoxygenase"/>
</dbReference>
<name>A0ABR2IJI9_9PEZI</name>
<dbReference type="PANTHER" id="PTHR24305">
    <property type="entry name" value="CYTOCHROME P450"/>
    <property type="match status" value="1"/>
</dbReference>
<evidence type="ECO:0000256" key="1">
    <source>
        <dbReference type="ARBA" id="ARBA00001971"/>
    </source>
</evidence>
<keyword evidence="7" id="KW-0812">Transmembrane</keyword>
<keyword evidence="9" id="KW-1185">Reference proteome</keyword>
<feature type="transmembrane region" description="Helical" evidence="7">
    <location>
        <begin position="7"/>
        <end position="27"/>
    </location>
</feature>
<accession>A0ABR2IJI9</accession>
<proteinExistence type="inferred from homology"/>
<evidence type="ECO:0000256" key="6">
    <source>
        <dbReference type="ARBA" id="ARBA00023033"/>
    </source>
</evidence>
<reference evidence="8 9" key="1">
    <citation type="journal article" date="2024" name="IMA Fungus">
        <title>Apiospora arundinis, a panoply of carbohydrate-active enzymes and secondary metabolites.</title>
        <authorList>
            <person name="Sorensen T."/>
            <person name="Petersen C."/>
            <person name="Muurmann A.T."/>
            <person name="Christiansen J.V."/>
            <person name="Brundto M.L."/>
            <person name="Overgaard C.K."/>
            <person name="Boysen A.T."/>
            <person name="Wollenberg R.D."/>
            <person name="Larsen T.O."/>
            <person name="Sorensen J.L."/>
            <person name="Nielsen K.L."/>
            <person name="Sondergaard T.E."/>
        </authorList>
    </citation>
    <scope>NUCLEOTIDE SEQUENCE [LARGE SCALE GENOMIC DNA]</scope>
    <source>
        <strain evidence="8 9">AAU 773</strain>
    </source>
</reference>
<dbReference type="PRINTS" id="PR00385">
    <property type="entry name" value="P450"/>
</dbReference>
<dbReference type="Proteomes" id="UP001390339">
    <property type="component" value="Unassembled WGS sequence"/>
</dbReference>
<dbReference type="PRINTS" id="PR00465">
    <property type="entry name" value="EP450IV"/>
</dbReference>
<keyword evidence="3" id="KW-0349">Heme</keyword>
<dbReference type="Gene3D" id="1.10.630.10">
    <property type="entry name" value="Cytochrome P450"/>
    <property type="match status" value="1"/>
</dbReference>
<gene>
    <name evidence="8" type="ORF">PGQ11_009632</name>
</gene>
<evidence type="ECO:0000256" key="5">
    <source>
        <dbReference type="ARBA" id="ARBA00023004"/>
    </source>
</evidence>
<keyword evidence="6" id="KW-0503">Monooxygenase</keyword>
<evidence type="ECO:0000256" key="3">
    <source>
        <dbReference type="ARBA" id="ARBA00022617"/>
    </source>
</evidence>
<evidence type="ECO:0000256" key="4">
    <source>
        <dbReference type="ARBA" id="ARBA00022723"/>
    </source>
</evidence>
<dbReference type="SUPFAM" id="SSF48264">
    <property type="entry name" value="Cytochrome P450"/>
    <property type="match status" value="1"/>
</dbReference>
<dbReference type="InterPro" id="IPR001128">
    <property type="entry name" value="Cyt_P450"/>
</dbReference>
<keyword evidence="6" id="KW-0560">Oxidoreductase</keyword>
<protein>
    <submittedName>
        <fullName evidence="8">Cytochrome P450</fullName>
    </submittedName>
</protein>
<dbReference type="Pfam" id="PF00067">
    <property type="entry name" value="p450"/>
    <property type="match status" value="1"/>
</dbReference>
<dbReference type="InterPro" id="IPR036396">
    <property type="entry name" value="Cyt_P450_sf"/>
</dbReference>
<dbReference type="EMBL" id="JAPCWZ010000005">
    <property type="protein sequence ID" value="KAK8863397.1"/>
    <property type="molecule type" value="Genomic_DNA"/>
</dbReference>
<dbReference type="CDD" id="cd11061">
    <property type="entry name" value="CYP67-like"/>
    <property type="match status" value="1"/>
</dbReference>
<sequence length="528" mass="59626">MGYMKSVALYIAYFIVPLLFLSGYRIFIHPLRNYPGPTLGKITNAYAGWHAIRKRQHLASYHDFQQFGSPVVRHGPGQLVFNTPKAFHDIYLDPRTTKGQAYRASQLFAKYPSILNCIDKDQHRRKRKFIGLALTERSLRSFEPTMSTQVDIFLEQLSRSSKKHEVVNVSPRLQRLGLDIIGLLSFGYHFNTQTDESHRFLQEVIDGMSWRINMYTAFPFAKPLERVFMLCGAPKLLKFHRLVTNMIKMRMSEGKDACHDLYSVLADHVGKGQEGLYQGELWPEAIFFIMAGGNTTAAALSAAFFYLARNPTVYDKLATEIRSTFKSGHEIHSGEKLKSCKYLRACIDETLRMSPAATVISWRQIDPKATTSGEPWIVDGHVIHPGTQVGVPLYSLFHNEAYFPDSFTWKPERWLEDPPEANQQQSKEESAARAAMRNAFHPFQAGDRSCLGKSMAYLEASLTLARTLWHFDFETAPGPPGLVGAGTEGKTDGRGRPNEYQLYDIFAAGHDGPNLVFKPRAGASKDSE</sequence>